<gene>
    <name evidence="11" type="primary">guaA</name>
    <name evidence="14" type="ORF">FHR99_000109</name>
</gene>
<comment type="pathway">
    <text evidence="2 11">Purine metabolism; GMP biosynthesis; GMP from XMP (L-Gln route): step 1/1.</text>
</comment>
<dbReference type="EC" id="6.3.5.2" evidence="3 11"/>
<dbReference type="FunFam" id="3.40.50.880:FF:000001">
    <property type="entry name" value="GMP synthase [glutamine-hydrolyzing]"/>
    <property type="match status" value="1"/>
</dbReference>
<dbReference type="InterPro" id="IPR025777">
    <property type="entry name" value="GMPS_ATP_PPase_dom"/>
</dbReference>
<dbReference type="EMBL" id="JACHWY010000001">
    <property type="protein sequence ID" value="MBB3045873.1"/>
    <property type="molecule type" value="Genomic_DNA"/>
</dbReference>
<evidence type="ECO:0000256" key="2">
    <source>
        <dbReference type="ARBA" id="ARBA00005153"/>
    </source>
</evidence>
<dbReference type="PROSITE" id="PS51553">
    <property type="entry name" value="GMPS_ATP_PPASE"/>
    <property type="match status" value="1"/>
</dbReference>
<dbReference type="PANTHER" id="PTHR11922:SF2">
    <property type="entry name" value="GMP SYNTHASE [GLUTAMINE-HYDROLYZING]"/>
    <property type="match status" value="1"/>
</dbReference>
<dbReference type="Gene3D" id="3.40.50.620">
    <property type="entry name" value="HUPs"/>
    <property type="match status" value="1"/>
</dbReference>
<protein>
    <recommendedName>
        <fullName evidence="4 11">GMP synthase [glutamine-hydrolyzing]</fullName>
        <ecNumber evidence="3 11">6.3.5.2</ecNumber>
    </recommendedName>
    <alternativeName>
        <fullName evidence="11">GMP synthetase</fullName>
    </alternativeName>
    <alternativeName>
        <fullName evidence="11">Glutamine amidotransferase</fullName>
    </alternativeName>
</protein>
<keyword evidence="8 11" id="KW-0658">Purine biosynthesis</keyword>
<evidence type="ECO:0000256" key="3">
    <source>
        <dbReference type="ARBA" id="ARBA00012746"/>
    </source>
</evidence>
<dbReference type="Pfam" id="PF00117">
    <property type="entry name" value="GATase"/>
    <property type="match status" value="1"/>
</dbReference>
<comment type="function">
    <text evidence="1 11">Catalyzes the synthesis of GMP from XMP.</text>
</comment>
<dbReference type="InterPro" id="IPR022955">
    <property type="entry name" value="GMP_synthase"/>
</dbReference>
<dbReference type="Proteomes" id="UP000537130">
    <property type="component" value="Unassembled WGS sequence"/>
</dbReference>
<keyword evidence="10 11" id="KW-0315">Glutamine amidotransferase</keyword>
<dbReference type="SUPFAM" id="SSF54810">
    <property type="entry name" value="GMP synthetase C-terminal dimerisation domain"/>
    <property type="match status" value="1"/>
</dbReference>
<dbReference type="UniPathway" id="UPA00189">
    <property type="reaction ID" value="UER00296"/>
</dbReference>
<comment type="subunit">
    <text evidence="11">Homodimer.</text>
</comment>
<evidence type="ECO:0000259" key="13">
    <source>
        <dbReference type="PROSITE" id="PS51553"/>
    </source>
</evidence>
<dbReference type="FunFam" id="3.40.50.620:FF:000001">
    <property type="entry name" value="GMP synthase [glutamine-hydrolyzing]"/>
    <property type="match status" value="1"/>
</dbReference>
<evidence type="ECO:0000256" key="4">
    <source>
        <dbReference type="ARBA" id="ARBA00021562"/>
    </source>
</evidence>
<dbReference type="InterPro" id="IPR014729">
    <property type="entry name" value="Rossmann-like_a/b/a_fold"/>
</dbReference>
<feature type="binding site" evidence="12">
    <location>
        <begin position="233"/>
        <end position="239"/>
    </location>
    <ligand>
        <name>ATP</name>
        <dbReference type="ChEBI" id="CHEBI:30616"/>
    </ligand>
</feature>
<name>A0A7W4Z499_9GAMM</name>
<dbReference type="InterPro" id="IPR029062">
    <property type="entry name" value="Class_I_gatase-like"/>
</dbReference>
<sequence>MQNIHSHRILVLDFGSQYTQLIARRVREIGVYCEIHAFDMSEEDIRAFNAKGVILAGGPESVTAGESPRAPQVVFELGIPVLGICYGMQTMAEQMGGKVEGSEIREFGYARVSVNEPGSLLADIADHMEGGRAQLDVWMSHGDKVVKLPEGFSVMAETPSCPIAGMVNEERKFYGVQFHPEVTHTLQGKRIFEHFLLNICGCEALWTAENIINDGIERVREQVGDRKVLLGLSGGVDSSVVAALLHRAIGDQLTCVFVDNGLLRKNEGDQVMTMFADNMGVKVIRADASDAFLSRLVGVNDPEQKRKIIGNTFIEIFDEEAQKLKDVDFLAQGTIYPDVIESAAAKTGKAHVIKSHHNVGGLPEDMRFELVEPLRELFKDEVRKIGLELGLPYDMVYRHPFPGPGLGVRILGEVKKEYADLLREADAIFIEELHKADWYHKTSQAFAVFLPVKSVGVVGDQRRYEYVIALRAVETIDFMTARWAHLPYELLETVSNRIINEISGVSRVTYDVSSKPPATIEWE</sequence>
<evidence type="ECO:0000313" key="14">
    <source>
        <dbReference type="EMBL" id="MBB3045873.1"/>
    </source>
</evidence>
<feature type="active site" evidence="11">
    <location>
        <position position="181"/>
    </location>
</feature>
<dbReference type="InterPro" id="IPR004739">
    <property type="entry name" value="GMP_synth_GATase"/>
</dbReference>
<keyword evidence="9 11" id="KW-0067">ATP-binding</keyword>
<evidence type="ECO:0000256" key="5">
    <source>
        <dbReference type="ARBA" id="ARBA00022598"/>
    </source>
</evidence>
<dbReference type="HAMAP" id="MF_00344">
    <property type="entry name" value="GMP_synthase"/>
    <property type="match status" value="1"/>
</dbReference>
<dbReference type="Pfam" id="PF00958">
    <property type="entry name" value="GMP_synt_C"/>
    <property type="match status" value="1"/>
</dbReference>
<feature type="active site" description="Nucleophile" evidence="11">
    <location>
        <position position="85"/>
    </location>
</feature>
<dbReference type="SUPFAM" id="SSF52402">
    <property type="entry name" value="Adenine nucleotide alpha hydrolases-like"/>
    <property type="match status" value="1"/>
</dbReference>
<dbReference type="InterPro" id="IPR017926">
    <property type="entry name" value="GATASE"/>
</dbReference>
<evidence type="ECO:0000313" key="15">
    <source>
        <dbReference type="Proteomes" id="UP000537130"/>
    </source>
</evidence>
<dbReference type="Gene3D" id="3.30.300.10">
    <property type="match status" value="1"/>
</dbReference>
<evidence type="ECO:0000256" key="12">
    <source>
        <dbReference type="PROSITE-ProRule" id="PRU00886"/>
    </source>
</evidence>
<evidence type="ECO:0000256" key="10">
    <source>
        <dbReference type="ARBA" id="ARBA00022962"/>
    </source>
</evidence>
<comment type="caution">
    <text evidence="14">The sequence shown here is derived from an EMBL/GenBank/DDBJ whole genome shotgun (WGS) entry which is preliminary data.</text>
</comment>
<reference evidence="14 15" key="1">
    <citation type="submission" date="2020-08" db="EMBL/GenBank/DDBJ databases">
        <title>Genomic Encyclopedia of Type Strains, Phase III (KMG-III): the genomes of soil and plant-associated and newly described type strains.</title>
        <authorList>
            <person name="Whitman W."/>
        </authorList>
    </citation>
    <scope>NUCLEOTIDE SEQUENCE [LARGE SCALE GENOMIC DNA]</scope>
    <source>
        <strain evidence="14 15">CECT 8654</strain>
    </source>
</reference>
<dbReference type="RefSeq" id="WP_183408593.1">
    <property type="nucleotide sequence ID" value="NZ_JACHWY010000001.1"/>
</dbReference>
<keyword evidence="6 11" id="KW-0547">Nucleotide-binding</keyword>
<feature type="active site" evidence="11">
    <location>
        <position position="179"/>
    </location>
</feature>
<keyword evidence="15" id="KW-1185">Reference proteome</keyword>
<dbReference type="AlphaFoldDB" id="A0A7W4Z499"/>
<dbReference type="SUPFAM" id="SSF52317">
    <property type="entry name" value="Class I glutamine amidotransferase-like"/>
    <property type="match status" value="1"/>
</dbReference>
<evidence type="ECO:0000256" key="7">
    <source>
        <dbReference type="ARBA" id="ARBA00022749"/>
    </source>
</evidence>
<accession>A0A7W4Z499</accession>
<evidence type="ECO:0000256" key="11">
    <source>
        <dbReference type="HAMAP-Rule" id="MF_00344"/>
    </source>
</evidence>
<dbReference type="GO" id="GO:0005524">
    <property type="term" value="F:ATP binding"/>
    <property type="evidence" value="ECO:0007669"/>
    <property type="project" value="UniProtKB-UniRule"/>
</dbReference>
<evidence type="ECO:0000256" key="1">
    <source>
        <dbReference type="ARBA" id="ARBA00002332"/>
    </source>
</evidence>
<proteinExistence type="inferred from homology"/>
<evidence type="ECO:0000256" key="6">
    <source>
        <dbReference type="ARBA" id="ARBA00022741"/>
    </source>
</evidence>
<dbReference type="GO" id="GO:0003921">
    <property type="term" value="F:GMP synthase activity"/>
    <property type="evidence" value="ECO:0007669"/>
    <property type="project" value="InterPro"/>
</dbReference>
<organism evidence="14 15">
    <name type="scientific">Litorivivens lipolytica</name>
    <dbReference type="NCBI Taxonomy" id="1524264"/>
    <lineage>
        <taxon>Bacteria</taxon>
        <taxon>Pseudomonadati</taxon>
        <taxon>Pseudomonadota</taxon>
        <taxon>Gammaproteobacteria</taxon>
        <taxon>Litorivivens</taxon>
    </lineage>
</organism>
<dbReference type="CDD" id="cd01742">
    <property type="entry name" value="GATase1_GMP_Synthase"/>
    <property type="match status" value="1"/>
</dbReference>
<dbReference type="FunFam" id="3.30.300.10:FF:000002">
    <property type="entry name" value="GMP synthase [glutamine-hydrolyzing]"/>
    <property type="match status" value="1"/>
</dbReference>
<comment type="catalytic activity">
    <reaction evidence="11">
        <text>XMP + L-glutamine + ATP + H2O = GMP + L-glutamate + AMP + diphosphate + 2 H(+)</text>
        <dbReference type="Rhea" id="RHEA:11680"/>
        <dbReference type="ChEBI" id="CHEBI:15377"/>
        <dbReference type="ChEBI" id="CHEBI:15378"/>
        <dbReference type="ChEBI" id="CHEBI:29985"/>
        <dbReference type="ChEBI" id="CHEBI:30616"/>
        <dbReference type="ChEBI" id="CHEBI:33019"/>
        <dbReference type="ChEBI" id="CHEBI:57464"/>
        <dbReference type="ChEBI" id="CHEBI:58115"/>
        <dbReference type="ChEBI" id="CHEBI:58359"/>
        <dbReference type="ChEBI" id="CHEBI:456215"/>
        <dbReference type="EC" id="6.3.5.2"/>
    </reaction>
</comment>
<feature type="domain" description="GMPS ATP-PPase" evidence="13">
    <location>
        <begin position="206"/>
        <end position="398"/>
    </location>
</feature>
<keyword evidence="5 11" id="KW-0436">Ligase</keyword>
<dbReference type="NCBIfam" id="TIGR00884">
    <property type="entry name" value="guaA_Cterm"/>
    <property type="match status" value="1"/>
</dbReference>
<dbReference type="Pfam" id="PF02540">
    <property type="entry name" value="NAD_synthase"/>
    <property type="match status" value="1"/>
</dbReference>
<dbReference type="PROSITE" id="PS51273">
    <property type="entry name" value="GATASE_TYPE_1"/>
    <property type="match status" value="1"/>
</dbReference>
<dbReference type="InterPro" id="IPR022310">
    <property type="entry name" value="NAD/GMP_synthase"/>
</dbReference>
<dbReference type="NCBIfam" id="TIGR00888">
    <property type="entry name" value="guaA_Nterm"/>
    <property type="match status" value="1"/>
</dbReference>
<dbReference type="NCBIfam" id="NF000848">
    <property type="entry name" value="PRK00074.1"/>
    <property type="match status" value="1"/>
</dbReference>
<keyword evidence="7 11" id="KW-0332">GMP biosynthesis</keyword>
<evidence type="ECO:0000256" key="8">
    <source>
        <dbReference type="ARBA" id="ARBA00022755"/>
    </source>
</evidence>
<dbReference type="GO" id="GO:0005829">
    <property type="term" value="C:cytosol"/>
    <property type="evidence" value="ECO:0007669"/>
    <property type="project" value="TreeGrafter"/>
</dbReference>
<dbReference type="PANTHER" id="PTHR11922">
    <property type="entry name" value="GMP SYNTHASE-RELATED"/>
    <property type="match status" value="1"/>
</dbReference>
<evidence type="ECO:0000256" key="9">
    <source>
        <dbReference type="ARBA" id="ARBA00022840"/>
    </source>
</evidence>
<dbReference type="InterPro" id="IPR001674">
    <property type="entry name" value="GMP_synth_C"/>
</dbReference>
<dbReference type="CDD" id="cd01997">
    <property type="entry name" value="GMP_synthase_C"/>
    <property type="match status" value="1"/>
</dbReference>
<dbReference type="Gene3D" id="3.40.50.880">
    <property type="match status" value="1"/>
</dbReference>
<dbReference type="PRINTS" id="PR00096">
    <property type="entry name" value="GATASE"/>
</dbReference>